<evidence type="ECO:0000256" key="4">
    <source>
        <dbReference type="ARBA" id="ARBA00022989"/>
    </source>
</evidence>
<keyword evidence="4 6" id="KW-1133">Transmembrane helix</keyword>
<feature type="transmembrane region" description="Helical" evidence="6">
    <location>
        <begin position="341"/>
        <end position="361"/>
    </location>
</feature>
<protein>
    <submittedName>
        <fullName evidence="7">Amino acid permease</fullName>
    </submittedName>
</protein>
<feature type="transmembrane region" description="Helical" evidence="6">
    <location>
        <begin position="219"/>
        <end position="240"/>
    </location>
</feature>
<keyword evidence="2" id="KW-1003">Cell membrane</keyword>
<feature type="transmembrane region" description="Helical" evidence="6">
    <location>
        <begin position="177"/>
        <end position="198"/>
    </location>
</feature>
<evidence type="ECO:0000256" key="5">
    <source>
        <dbReference type="ARBA" id="ARBA00023136"/>
    </source>
</evidence>
<dbReference type="PANTHER" id="PTHR42770:SF13">
    <property type="entry name" value="L-METHIONINE_BRANCHED-CHAIN AMINO ACID EXPORTER YJEH"/>
    <property type="match status" value="1"/>
</dbReference>
<keyword evidence="8" id="KW-1185">Reference proteome</keyword>
<evidence type="ECO:0000256" key="3">
    <source>
        <dbReference type="ARBA" id="ARBA00022692"/>
    </source>
</evidence>
<feature type="transmembrane region" description="Helical" evidence="6">
    <location>
        <begin position="316"/>
        <end position="335"/>
    </location>
</feature>
<proteinExistence type="predicted"/>
<keyword evidence="3 6" id="KW-0812">Transmembrane</keyword>
<keyword evidence="5 6" id="KW-0472">Membrane</keyword>
<dbReference type="Gene3D" id="1.20.1740.10">
    <property type="entry name" value="Amino acid/polyamine transporter I"/>
    <property type="match status" value="1"/>
</dbReference>
<dbReference type="InterPro" id="IPR050367">
    <property type="entry name" value="APC_superfamily"/>
</dbReference>
<dbReference type="PANTHER" id="PTHR42770">
    <property type="entry name" value="AMINO ACID TRANSPORTER-RELATED"/>
    <property type="match status" value="1"/>
</dbReference>
<evidence type="ECO:0000256" key="6">
    <source>
        <dbReference type="SAM" id="Phobius"/>
    </source>
</evidence>
<gene>
    <name evidence="7" type="ORF">Q3C12_31010</name>
</gene>
<comment type="subcellular location">
    <subcellularLocation>
        <location evidence="1">Cell membrane</location>
        <topology evidence="1">Multi-pass membrane protein</topology>
    </subcellularLocation>
</comment>
<feature type="transmembrane region" description="Helical" evidence="6">
    <location>
        <begin position="83"/>
        <end position="113"/>
    </location>
</feature>
<evidence type="ECO:0000313" key="7">
    <source>
        <dbReference type="EMBL" id="MDO3681429.1"/>
    </source>
</evidence>
<accession>A0ABT8VKD4</accession>
<name>A0ABT8VKD4_9BACL</name>
<feature type="transmembrane region" description="Helical" evidence="6">
    <location>
        <begin position="260"/>
        <end position="284"/>
    </location>
</feature>
<sequence>MTKRTITMTQGVALYMGAVLGSGILILPGYTADAAGPAAVVSWLLLSLLSVPIAYTFARLALKYENYGGIATIVQQAFGARSGAVVGWFFFAWVATGQAVVGLTGASYIVTVFGLASEWLYGFAFLFLIAAFAANLLGMRISGLVSLGLSGIVLILLVLTIAYSLPDIDAGHFRPFAPHGFTGIGQACVLIFWAFFGWESITHLVPEFRNPHRDVMRCTWASVFIIGAVYTLLSAVTIGTNTYGDIGTEAPLAALMNRALGLNAGLATVVVACIVCLGTLNVYLASSSRLGYALADEGKLPRWFAKTSRSGTPYRSVFFLFVTNTLTLAFSYAASFSVDRLILVPTTLGILVYIVASFACVKLLWNDKTGRLAALTASALCLAIAPFSMQYLAVPAVVAAGCLLYLQYRRKASAAISRQ</sequence>
<evidence type="ECO:0000313" key="8">
    <source>
        <dbReference type="Proteomes" id="UP001168883"/>
    </source>
</evidence>
<feature type="transmembrane region" description="Helical" evidence="6">
    <location>
        <begin position="12"/>
        <end position="32"/>
    </location>
</feature>
<feature type="transmembrane region" description="Helical" evidence="6">
    <location>
        <begin position="119"/>
        <end position="137"/>
    </location>
</feature>
<feature type="transmembrane region" description="Helical" evidence="6">
    <location>
        <begin position="38"/>
        <end position="62"/>
    </location>
</feature>
<organism evidence="7 8">
    <name type="scientific">Paenibacillus ehimensis</name>
    <dbReference type="NCBI Taxonomy" id="79264"/>
    <lineage>
        <taxon>Bacteria</taxon>
        <taxon>Bacillati</taxon>
        <taxon>Bacillota</taxon>
        <taxon>Bacilli</taxon>
        <taxon>Bacillales</taxon>
        <taxon>Paenibacillaceae</taxon>
        <taxon>Paenibacillus</taxon>
    </lineage>
</organism>
<reference evidence="7" key="1">
    <citation type="submission" date="2023-07" db="EMBL/GenBank/DDBJ databases">
        <authorList>
            <person name="Aktuganov G."/>
            <person name="Boyko T."/>
            <person name="Delegan Y."/>
            <person name="Galimzianova N."/>
            <person name="Gilvanova E."/>
            <person name="Korobov V."/>
            <person name="Kuzmina L."/>
            <person name="Melentiev A."/>
            <person name="Milman P."/>
            <person name="Ryabova A."/>
            <person name="Stupak E."/>
            <person name="Yasakov T."/>
            <person name="Zharikova N."/>
            <person name="Zhurenko E."/>
        </authorList>
    </citation>
    <scope>NUCLEOTIDE SEQUENCE</scope>
    <source>
        <strain evidence="7">IB-739</strain>
    </source>
</reference>
<dbReference type="Proteomes" id="UP001168883">
    <property type="component" value="Unassembled WGS sequence"/>
</dbReference>
<evidence type="ECO:0000256" key="2">
    <source>
        <dbReference type="ARBA" id="ARBA00022475"/>
    </source>
</evidence>
<dbReference type="InterPro" id="IPR002293">
    <property type="entry name" value="AA/rel_permease1"/>
</dbReference>
<dbReference type="EMBL" id="JAUMKJ010000065">
    <property type="protein sequence ID" value="MDO3681429.1"/>
    <property type="molecule type" value="Genomic_DNA"/>
</dbReference>
<dbReference type="RefSeq" id="WP_302881236.1">
    <property type="nucleotide sequence ID" value="NZ_JAUMKJ010000065.1"/>
</dbReference>
<dbReference type="PIRSF" id="PIRSF006060">
    <property type="entry name" value="AA_transporter"/>
    <property type="match status" value="1"/>
</dbReference>
<dbReference type="Pfam" id="PF13520">
    <property type="entry name" value="AA_permease_2"/>
    <property type="match status" value="1"/>
</dbReference>
<feature type="transmembrane region" description="Helical" evidence="6">
    <location>
        <begin position="368"/>
        <end position="385"/>
    </location>
</feature>
<feature type="transmembrane region" description="Helical" evidence="6">
    <location>
        <begin position="144"/>
        <end position="165"/>
    </location>
</feature>
<evidence type="ECO:0000256" key="1">
    <source>
        <dbReference type="ARBA" id="ARBA00004651"/>
    </source>
</evidence>
<comment type="caution">
    <text evidence="7">The sequence shown here is derived from an EMBL/GenBank/DDBJ whole genome shotgun (WGS) entry which is preliminary data.</text>
</comment>